<dbReference type="Pfam" id="PF19031">
    <property type="entry name" value="Intu_longin_1"/>
    <property type="match status" value="1"/>
</dbReference>
<proteinExistence type="predicted"/>
<dbReference type="InParanoid" id="I2H111"/>
<dbReference type="OrthoDB" id="240546at2759"/>
<organism evidence="3 4">
    <name type="scientific">Henningerozyma blattae (strain ATCC 34711 / CBS 6284 / DSM 70876 / NBRC 10599 / NRRL Y-10934 / UCD 77-7)</name>
    <name type="common">Yeast</name>
    <name type="synonym">Tetrapisispora blattae</name>
    <dbReference type="NCBI Taxonomy" id="1071380"/>
    <lineage>
        <taxon>Eukaryota</taxon>
        <taxon>Fungi</taxon>
        <taxon>Dikarya</taxon>
        <taxon>Ascomycota</taxon>
        <taxon>Saccharomycotina</taxon>
        <taxon>Saccharomycetes</taxon>
        <taxon>Saccharomycetales</taxon>
        <taxon>Saccharomycetaceae</taxon>
        <taxon>Henningerozyma</taxon>
    </lineage>
</organism>
<dbReference type="GO" id="GO:0016192">
    <property type="term" value="P:vesicle-mediated transport"/>
    <property type="evidence" value="ECO:0007669"/>
    <property type="project" value="InterPro"/>
</dbReference>
<dbReference type="HOGENOM" id="CLU_418686_0_0_1"/>
<feature type="compositionally biased region" description="Polar residues" evidence="1">
    <location>
        <begin position="616"/>
        <end position="655"/>
    </location>
</feature>
<name>I2H111_HENB6</name>
<dbReference type="GeneID" id="14495043"/>
<evidence type="ECO:0000313" key="4">
    <source>
        <dbReference type="Proteomes" id="UP000002866"/>
    </source>
</evidence>
<dbReference type="InterPro" id="IPR043987">
    <property type="entry name" value="CCZ1/INTU/HSP4_longin_1"/>
</dbReference>
<evidence type="ECO:0000313" key="3">
    <source>
        <dbReference type="EMBL" id="CCH60063.1"/>
    </source>
</evidence>
<dbReference type="RefSeq" id="XP_004179582.1">
    <property type="nucleotide sequence ID" value="XM_004179534.1"/>
</dbReference>
<accession>I2H111</accession>
<protein>
    <recommendedName>
        <fullName evidence="2">CCZ1/INTU/HSP4 first Longin domain-containing protein</fullName>
    </recommendedName>
</protein>
<dbReference type="Proteomes" id="UP000002866">
    <property type="component" value="Chromosome 3"/>
</dbReference>
<feature type="compositionally biased region" description="Polar residues" evidence="1">
    <location>
        <begin position="663"/>
        <end position="704"/>
    </location>
</feature>
<feature type="region of interest" description="Disordered" evidence="1">
    <location>
        <begin position="616"/>
        <end position="704"/>
    </location>
</feature>
<sequence>MLQYITVFDPTRSKDETDTYKQLLIFHSFQDCELSLNDKLGKIGIMQAMFSLTEPQSCNNEDSNVNENEDKERIIELDDETLLIIKIESRFFMGISFNGFNQSPNLINYKIPYNYYLSHMWYFYKFFVLENGYFSNYEIPSQLTNILNEQIVVFWDDIYNKPEIMLKKGLSCMWPESYRVSNIEIHDNENSWESIINQEILLDAENFLGIKDILVYQLPDLNQKKKILKIIYYQKTVMAMLKYNRINSKTYGLVRNFTSEFQSLCSLSNWIYHLHALHEKLTSSILAGTTSFNDFSGESVDRSMGYVSSINNKGHGIIEAENVGRSTDSNEHQLQESRNNNSSAAKLANKQSFGYQAKNVFYNMALPITFAYDAVQEVGATTGVSNSMSLITDYIPFLKYGKEWEENELNRSQQEIDEYFHSLNKNNYGYLISPSFPKNVSINYKVRKMLLNFSSNCQSTQNTNTSNQDMNNSSKEMKNLNEKYYNLLFWYYRDTLVVIICDLQFNKIWEQEYLKKLELKLLKSLSRFYETMFDHDNKKKASQNSFKKEYEDFGYMRLDKTSNPNNSKGGMEMNISIPSWVYYSRANLVSKEESSSSESAIEGIFPVNGNLSNSIANSDINSPTDTNTVSNQRDNSNHTSNENITENVQSDTNLNAPLDDQSNENTNINANIRSNEDINSISHDSNDANTIAPSNNTDAPAQSDEQANSYWTHGLHMMGSYLYGTRPTTNSNTSIPKPQDKEIYYQPNGNFLDMLDNNKLIEFNKQLDKIIVNYSNNKNIDYNLNKYSIIKRGIKEERLIKLNNGIICFYVKMKTKFY</sequence>
<dbReference type="AlphaFoldDB" id="I2H111"/>
<dbReference type="FunCoup" id="I2H111">
    <property type="interactions" value="117"/>
</dbReference>
<gene>
    <name evidence="3" type="primary">TBLA0C02530</name>
    <name evidence="3" type="ORF">TBLA_0C02530</name>
</gene>
<feature type="domain" description="CCZ1/INTU/HSP4 first Longin" evidence="2">
    <location>
        <begin position="2"/>
        <end position="132"/>
    </location>
</feature>
<dbReference type="eggNOG" id="ENOG502QSQV">
    <property type="taxonomic scope" value="Eukaryota"/>
</dbReference>
<dbReference type="STRING" id="1071380.I2H111"/>
<keyword evidence="4" id="KW-1185">Reference proteome</keyword>
<evidence type="ECO:0000256" key="1">
    <source>
        <dbReference type="SAM" id="MobiDB-lite"/>
    </source>
</evidence>
<dbReference type="EMBL" id="HE806318">
    <property type="protein sequence ID" value="CCH60063.1"/>
    <property type="molecule type" value="Genomic_DNA"/>
</dbReference>
<reference evidence="3 4" key="1">
    <citation type="journal article" date="2011" name="Proc. Natl. Acad. Sci. U.S.A.">
        <title>Evolutionary erosion of yeast sex chromosomes by mating-type switching accidents.</title>
        <authorList>
            <person name="Gordon J.L."/>
            <person name="Armisen D."/>
            <person name="Proux-Wera E."/>
            <person name="Oheigeartaigh S.S."/>
            <person name="Byrne K.P."/>
            <person name="Wolfe K.H."/>
        </authorList>
    </citation>
    <scope>NUCLEOTIDE SEQUENCE [LARGE SCALE GENOMIC DNA]</scope>
    <source>
        <strain evidence="4">ATCC 34711 / CBS 6284 / DSM 70876 / NBRC 10599 / NRRL Y-10934 / UCD 77-7</strain>
    </source>
</reference>
<evidence type="ECO:0000259" key="2">
    <source>
        <dbReference type="Pfam" id="PF19031"/>
    </source>
</evidence>
<dbReference type="KEGG" id="tbl:TBLA_0C02530"/>